<feature type="region of interest" description="Disordered" evidence="8">
    <location>
        <begin position="1"/>
        <end position="28"/>
    </location>
</feature>
<dbReference type="PROSITE" id="PS00885">
    <property type="entry name" value="EPSP_SYNTHASE_2"/>
    <property type="match status" value="1"/>
</dbReference>
<feature type="active site" description="Proton acceptor" evidence="7">
    <location>
        <position position="346"/>
    </location>
</feature>
<organism evidence="10 11">
    <name type="scientific">Nesterenkonia rhizosphaerae</name>
    <dbReference type="NCBI Taxonomy" id="1348272"/>
    <lineage>
        <taxon>Bacteria</taxon>
        <taxon>Bacillati</taxon>
        <taxon>Actinomycetota</taxon>
        <taxon>Actinomycetes</taxon>
        <taxon>Micrococcales</taxon>
        <taxon>Micrococcaceae</taxon>
        <taxon>Nesterenkonia</taxon>
    </lineage>
</organism>
<feature type="binding site" evidence="7">
    <location>
        <position position="346"/>
    </location>
    <ligand>
        <name>3-phosphoshikimate</name>
        <dbReference type="ChEBI" id="CHEBI:145989"/>
    </ligand>
</feature>
<dbReference type="PANTHER" id="PTHR21090">
    <property type="entry name" value="AROM/DEHYDROQUINATE SYNTHASE"/>
    <property type="match status" value="1"/>
</dbReference>
<keyword evidence="11" id="KW-1185">Reference proteome</keyword>
<dbReference type="InterPro" id="IPR023193">
    <property type="entry name" value="EPSP_synthase_CS"/>
</dbReference>
<feature type="binding site" evidence="7">
    <location>
        <position position="39"/>
    </location>
    <ligand>
        <name>3-phosphoshikimate</name>
        <dbReference type="ChEBI" id="CHEBI:145989"/>
    </ligand>
</feature>
<dbReference type="InterPro" id="IPR036968">
    <property type="entry name" value="Enolpyruvate_Tfrase_sf"/>
</dbReference>
<evidence type="ECO:0000256" key="7">
    <source>
        <dbReference type="HAMAP-Rule" id="MF_00210"/>
    </source>
</evidence>
<feature type="binding site" evidence="7">
    <location>
        <position position="199"/>
    </location>
    <ligand>
        <name>phosphoenolpyruvate</name>
        <dbReference type="ChEBI" id="CHEBI:58702"/>
    </ligand>
</feature>
<evidence type="ECO:0000313" key="10">
    <source>
        <dbReference type="EMBL" id="GAA4921831.1"/>
    </source>
</evidence>
<dbReference type="EC" id="2.5.1.19" evidence="7"/>
<dbReference type="NCBIfam" id="TIGR01356">
    <property type="entry name" value="aroA"/>
    <property type="match status" value="1"/>
</dbReference>
<keyword evidence="3 7" id="KW-0028">Amino-acid biosynthesis</keyword>
<proteinExistence type="inferred from homology"/>
<evidence type="ECO:0000256" key="6">
    <source>
        <dbReference type="ARBA" id="ARBA00044633"/>
    </source>
</evidence>
<evidence type="ECO:0000256" key="5">
    <source>
        <dbReference type="ARBA" id="ARBA00023141"/>
    </source>
</evidence>
<comment type="subunit">
    <text evidence="7">Monomer.</text>
</comment>
<feature type="binding site" evidence="7">
    <location>
        <position position="197"/>
    </location>
    <ligand>
        <name>3-phosphoshikimate</name>
        <dbReference type="ChEBI" id="CHEBI:145989"/>
    </ligand>
</feature>
<dbReference type="SUPFAM" id="SSF55205">
    <property type="entry name" value="EPT/RTPC-like"/>
    <property type="match status" value="1"/>
</dbReference>
<evidence type="ECO:0000256" key="1">
    <source>
        <dbReference type="ARBA" id="ARBA00004811"/>
    </source>
</evidence>
<evidence type="ECO:0000256" key="8">
    <source>
        <dbReference type="SAM" id="MobiDB-lite"/>
    </source>
</evidence>
<feature type="binding site" evidence="7">
    <location>
        <position position="117"/>
    </location>
    <ligand>
        <name>phosphoenolpyruvate</name>
        <dbReference type="ChEBI" id="CHEBI:58702"/>
    </ligand>
</feature>
<dbReference type="PANTHER" id="PTHR21090:SF5">
    <property type="entry name" value="PENTAFUNCTIONAL AROM POLYPEPTIDE"/>
    <property type="match status" value="1"/>
</dbReference>
<dbReference type="CDD" id="cd01556">
    <property type="entry name" value="EPSP_synthase"/>
    <property type="match status" value="1"/>
</dbReference>
<dbReference type="RefSeq" id="WP_345477709.1">
    <property type="nucleotide sequence ID" value="NZ_BAABLW010000007.1"/>
</dbReference>
<feature type="binding site" evidence="7">
    <location>
        <position position="145"/>
    </location>
    <ligand>
        <name>phosphoenolpyruvate</name>
        <dbReference type="ChEBI" id="CHEBI:58702"/>
    </ligand>
</feature>
<sequence>MPHLNTESLVPPDPSSTAGWRAPRAGAPVRGQVTVPASKSLTNRYLLLAALAEGPSVVVNPLHSRDSRLMLQALQSLGATIEHLQDWEGTGEDAVRVTPLPTQLRSGEAMVDCGLAGTVMRFLPAVAALTGLRTAFDGDPEARVRPMGAVLEGLRALGAEITAEDTAGSAAIEYLPFTVHAPEGISGGDITIDASASSQFVSGLLLAAPRFAQGLTLHHSGTQVPSLEHVEMTLSVLNELGVEVSSESPYTWRVEPGPIPPFTVRVEPDLSNAGPFLCAAVVTAGEVTMRGWPKRSTQIGRRWIQLLRDFGAEVSTAEEAGGDTLTLTVRGPEKIVSPGTVDGTAELTPTVAALAALAEGETKFTSVQHLRGHETDRIAALVAEIRRLGGGIEETDDGFRIFSPITHGGMVKSYADHRMATFGAVLGLALDGVTVEDISCTSKTMPDFPTMWLKLVRGEAADTAGVGNFAS</sequence>
<evidence type="ECO:0000259" key="9">
    <source>
        <dbReference type="Pfam" id="PF00275"/>
    </source>
</evidence>
<comment type="subcellular location">
    <subcellularLocation>
        <location evidence="7">Cytoplasm</location>
    </subcellularLocation>
</comment>
<reference evidence="11" key="1">
    <citation type="journal article" date="2019" name="Int. J. Syst. Evol. Microbiol.">
        <title>The Global Catalogue of Microorganisms (GCM) 10K type strain sequencing project: providing services to taxonomists for standard genome sequencing and annotation.</title>
        <authorList>
            <consortium name="The Broad Institute Genomics Platform"/>
            <consortium name="The Broad Institute Genome Sequencing Center for Infectious Disease"/>
            <person name="Wu L."/>
            <person name="Ma J."/>
        </authorList>
    </citation>
    <scope>NUCLEOTIDE SEQUENCE [LARGE SCALE GENOMIC DNA]</scope>
    <source>
        <strain evidence="11">JCM 19129</strain>
    </source>
</reference>
<feature type="binding site" evidence="7">
    <location>
        <position position="199"/>
    </location>
    <ligand>
        <name>3-phosphoshikimate</name>
        <dbReference type="ChEBI" id="CHEBI:145989"/>
    </ligand>
</feature>
<evidence type="ECO:0000256" key="4">
    <source>
        <dbReference type="ARBA" id="ARBA00022679"/>
    </source>
</evidence>
<feature type="binding site" evidence="7">
    <location>
        <position position="418"/>
    </location>
    <ligand>
        <name>phosphoenolpyruvate</name>
        <dbReference type="ChEBI" id="CHEBI:58702"/>
    </ligand>
</feature>
<comment type="pathway">
    <text evidence="1 7">Metabolic intermediate biosynthesis; chorismate biosynthesis; chorismate from D-erythrose 4-phosphate and phosphoenolpyruvate: step 6/7.</text>
</comment>
<feature type="domain" description="Enolpyruvate transferase" evidence="9">
    <location>
        <begin position="24"/>
        <end position="450"/>
    </location>
</feature>
<comment type="caution">
    <text evidence="7">Lacks conserved residue(s) required for the propagation of feature annotation.</text>
</comment>
<dbReference type="InterPro" id="IPR006264">
    <property type="entry name" value="EPSP_synthase"/>
</dbReference>
<keyword evidence="7" id="KW-0963">Cytoplasm</keyword>
<dbReference type="PROSITE" id="PS00104">
    <property type="entry name" value="EPSP_SYNTHASE_1"/>
    <property type="match status" value="1"/>
</dbReference>
<evidence type="ECO:0000313" key="11">
    <source>
        <dbReference type="Proteomes" id="UP001500368"/>
    </source>
</evidence>
<protein>
    <recommendedName>
        <fullName evidence="7">3-phosphoshikimate 1-carboxyvinyltransferase</fullName>
        <ecNumber evidence="7">2.5.1.19</ecNumber>
    </recommendedName>
    <alternativeName>
        <fullName evidence="7">5-enolpyruvylshikimate-3-phosphate synthase</fullName>
        <shortName evidence="7">EPSP synthase</shortName>
        <shortName evidence="7">EPSPS</shortName>
    </alternativeName>
</protein>
<dbReference type="HAMAP" id="MF_00210">
    <property type="entry name" value="EPSP_synth"/>
    <property type="match status" value="1"/>
</dbReference>
<name>A0ABP9FY54_9MICC</name>
<dbReference type="InterPro" id="IPR001986">
    <property type="entry name" value="Enolpyruvate_Tfrase_dom"/>
</dbReference>
<dbReference type="EMBL" id="BAABLW010000007">
    <property type="protein sequence ID" value="GAA4921831.1"/>
    <property type="molecule type" value="Genomic_DNA"/>
</dbReference>
<dbReference type="PIRSF" id="PIRSF000505">
    <property type="entry name" value="EPSPS"/>
    <property type="match status" value="1"/>
</dbReference>
<feature type="binding site" evidence="7">
    <location>
        <position position="373"/>
    </location>
    <ligand>
        <name>3-phosphoshikimate</name>
        <dbReference type="ChEBI" id="CHEBI:145989"/>
    </ligand>
</feature>
<feature type="binding site" evidence="7">
    <location>
        <position position="377"/>
    </location>
    <ligand>
        <name>phosphoenolpyruvate</name>
        <dbReference type="ChEBI" id="CHEBI:58702"/>
    </ligand>
</feature>
<gene>
    <name evidence="7 10" type="primary">aroA</name>
    <name evidence="10" type="ORF">GCM10025790_18020</name>
</gene>
<feature type="binding site" evidence="7">
    <location>
        <position position="198"/>
    </location>
    <ligand>
        <name>3-phosphoshikimate</name>
        <dbReference type="ChEBI" id="CHEBI:145989"/>
    </ligand>
</feature>
<dbReference type="InterPro" id="IPR013792">
    <property type="entry name" value="RNA3'P_cycl/enolpyr_Trfase_a/b"/>
</dbReference>
<comment type="caution">
    <text evidence="10">The sequence shown here is derived from an EMBL/GenBank/DDBJ whole genome shotgun (WGS) entry which is preliminary data.</text>
</comment>
<evidence type="ECO:0000256" key="2">
    <source>
        <dbReference type="ARBA" id="ARBA00009948"/>
    </source>
</evidence>
<dbReference type="Gene3D" id="3.65.10.10">
    <property type="entry name" value="Enolpyruvate transferase domain"/>
    <property type="match status" value="2"/>
</dbReference>
<feature type="binding site" evidence="7">
    <location>
        <position position="40"/>
    </location>
    <ligand>
        <name>3-phosphoshikimate</name>
        <dbReference type="ChEBI" id="CHEBI:145989"/>
    </ligand>
</feature>
<feature type="binding site" evidence="7">
    <location>
        <position position="39"/>
    </location>
    <ligand>
        <name>phosphoenolpyruvate</name>
        <dbReference type="ChEBI" id="CHEBI:58702"/>
    </ligand>
</feature>
<keyword evidence="5 7" id="KW-0057">Aromatic amino acid biosynthesis</keyword>
<comment type="function">
    <text evidence="7">Catalyzes the transfer of the enolpyruvyl moiety of phosphoenolpyruvate (PEP) to the 5-hydroxyl of shikimate-3-phosphate (S3P) to produce enolpyruvyl shikimate-3-phosphate and inorganic phosphate.</text>
</comment>
<dbReference type="Pfam" id="PF00275">
    <property type="entry name" value="EPSP_synthase"/>
    <property type="match status" value="1"/>
</dbReference>
<feature type="binding site" evidence="7">
    <location>
        <position position="443"/>
    </location>
    <ligand>
        <name>phosphoenolpyruvate</name>
        <dbReference type="ChEBI" id="CHEBI:58702"/>
    </ligand>
</feature>
<comment type="catalytic activity">
    <reaction evidence="6">
        <text>3-phosphoshikimate + phosphoenolpyruvate = 5-O-(1-carboxyvinyl)-3-phosphoshikimate + phosphate</text>
        <dbReference type="Rhea" id="RHEA:21256"/>
        <dbReference type="ChEBI" id="CHEBI:43474"/>
        <dbReference type="ChEBI" id="CHEBI:57701"/>
        <dbReference type="ChEBI" id="CHEBI:58702"/>
        <dbReference type="ChEBI" id="CHEBI:145989"/>
        <dbReference type="EC" id="2.5.1.19"/>
    </reaction>
    <physiologicalReaction direction="left-to-right" evidence="6">
        <dbReference type="Rhea" id="RHEA:21257"/>
    </physiologicalReaction>
</comment>
<comment type="similarity">
    <text evidence="2 7">Belongs to the EPSP synthase family.</text>
</comment>
<feature type="binding site" evidence="7">
    <location>
        <position position="226"/>
    </location>
    <ligand>
        <name>3-phosphoshikimate</name>
        <dbReference type="ChEBI" id="CHEBI:145989"/>
    </ligand>
</feature>
<dbReference type="Proteomes" id="UP001500368">
    <property type="component" value="Unassembled WGS sequence"/>
</dbReference>
<evidence type="ECO:0000256" key="3">
    <source>
        <dbReference type="ARBA" id="ARBA00022605"/>
    </source>
</evidence>
<accession>A0ABP9FY54</accession>
<keyword evidence="4 7" id="KW-0808">Transferase</keyword>
<feature type="binding site" evidence="7">
    <location>
        <position position="44"/>
    </location>
    <ligand>
        <name>3-phosphoshikimate</name>
        <dbReference type="ChEBI" id="CHEBI:145989"/>
    </ligand>
</feature>